<dbReference type="Pfam" id="PF02875">
    <property type="entry name" value="Mur_ligase_C"/>
    <property type="match status" value="1"/>
</dbReference>
<dbReference type="InterPro" id="IPR018109">
    <property type="entry name" value="Folylpolyglutamate_synth_CS"/>
</dbReference>
<comment type="similarity">
    <text evidence="5 22">Belongs to the folylpolyglutamate synthase family.</text>
</comment>
<dbReference type="NCBIfam" id="TIGR01499">
    <property type="entry name" value="folC"/>
    <property type="match status" value="1"/>
</dbReference>
<comment type="cofactor">
    <cofactor evidence="1">
        <name>Mg(2+)</name>
        <dbReference type="ChEBI" id="CHEBI:18420"/>
    </cofactor>
</comment>
<dbReference type="GO" id="GO:0046872">
    <property type="term" value="F:metal ion binding"/>
    <property type="evidence" value="ECO:0007669"/>
    <property type="project" value="UniProtKB-KW"/>
</dbReference>
<dbReference type="STRING" id="429727.VE26_14660"/>
<evidence type="ECO:0000256" key="6">
    <source>
        <dbReference type="ARBA" id="ARBA00013023"/>
    </source>
</evidence>
<dbReference type="PIRSF" id="PIRSF001563">
    <property type="entry name" value="Folylpolyglu_synth"/>
    <property type="match status" value="1"/>
</dbReference>
<evidence type="ECO:0000256" key="14">
    <source>
        <dbReference type="ARBA" id="ARBA00022909"/>
    </source>
</evidence>
<dbReference type="OrthoDB" id="9809356at2"/>
<dbReference type="EC" id="6.3.2.12" evidence="6"/>
<dbReference type="EC" id="6.3.2.17" evidence="7"/>
<dbReference type="GO" id="GO:0005524">
    <property type="term" value="F:ATP binding"/>
    <property type="evidence" value="ECO:0007669"/>
    <property type="project" value="UniProtKB-KW"/>
</dbReference>
<accession>A0A0F5FH12</accession>
<evidence type="ECO:0000256" key="17">
    <source>
        <dbReference type="ARBA" id="ARBA00032510"/>
    </source>
</evidence>
<evidence type="ECO:0000256" key="18">
    <source>
        <dbReference type="ARBA" id="ARBA00047493"/>
    </source>
</evidence>
<evidence type="ECO:0000256" key="22">
    <source>
        <dbReference type="PIRNR" id="PIRNR001563"/>
    </source>
</evidence>
<sequence length="429" mass="45993">MSRTDEILARLSRLHPKLIDLSLDRMLPLLDKLGNPQDHLPPVIHVAGTNAKGSTIAYLRAFLEAAGKSVHVYNSPHLVRFNERIRLAGRLVETDRLNAALEEVEAINAGDAITFFEVTTVTAFKLFAETPADYLLLETGMGGTFDTTNVVKHPLGTIITPIAYDHQAFLGDSLAEIAGNKAGILKRGAKAVMGLQQDEARTVLDRAARRLGIAPLWQGEDFHGAGEDGRLVYTDEAGLLDLPPPALLGAHQFDNAALAIAAIRHFGLPVDAWALAEGLRRVSWPARMQPLRTGRLRALLPEAHELWLDGGHNAHGAAALARAIAALPEKPLVLVMGMMNTRAPEDFLAPFRDLHPARIAALTIPGEDNAHDGENIAARARAMGFAARGYETLTAALAMAADIAGARVLICGSLYLAGDVLAQNGTVPD</sequence>
<proteinExistence type="inferred from homology"/>
<dbReference type="PANTHER" id="PTHR11136">
    <property type="entry name" value="FOLYLPOLYGLUTAMATE SYNTHASE-RELATED"/>
    <property type="match status" value="1"/>
</dbReference>
<evidence type="ECO:0000256" key="10">
    <source>
        <dbReference type="ARBA" id="ARBA00022723"/>
    </source>
</evidence>
<dbReference type="SUPFAM" id="SSF53244">
    <property type="entry name" value="MurD-like peptide ligases, peptide-binding domain"/>
    <property type="match status" value="1"/>
</dbReference>
<keyword evidence="11 22" id="KW-0547">Nucleotide-binding</keyword>
<dbReference type="PATRIC" id="fig|429727.3.peg.3005"/>
<keyword evidence="10" id="KW-0479">Metal-binding</keyword>
<keyword evidence="14" id="KW-0289">Folate biosynthesis</keyword>
<dbReference type="PROSITE" id="PS01012">
    <property type="entry name" value="FOLYLPOLYGLU_SYNT_2"/>
    <property type="match status" value="1"/>
</dbReference>
<dbReference type="InterPro" id="IPR001645">
    <property type="entry name" value="Folylpolyglutamate_synth"/>
</dbReference>
<evidence type="ECO:0000256" key="16">
    <source>
        <dbReference type="ARBA" id="ARBA00030592"/>
    </source>
</evidence>
<evidence type="ECO:0000256" key="2">
    <source>
        <dbReference type="ARBA" id="ARBA00002714"/>
    </source>
</evidence>
<dbReference type="GO" id="GO:0005737">
    <property type="term" value="C:cytoplasm"/>
    <property type="evidence" value="ECO:0007669"/>
    <property type="project" value="TreeGrafter"/>
</dbReference>
<evidence type="ECO:0000256" key="21">
    <source>
        <dbReference type="ARBA" id="ARBA00049161"/>
    </source>
</evidence>
<dbReference type="InterPro" id="IPR036615">
    <property type="entry name" value="Mur_ligase_C_dom_sf"/>
</dbReference>
<feature type="domain" description="Mur ligase C-terminal" evidence="23">
    <location>
        <begin position="307"/>
        <end position="413"/>
    </location>
</feature>
<dbReference type="Proteomes" id="UP000033649">
    <property type="component" value="Unassembled WGS sequence"/>
</dbReference>
<evidence type="ECO:0000313" key="25">
    <source>
        <dbReference type="Proteomes" id="UP000033649"/>
    </source>
</evidence>
<dbReference type="InterPro" id="IPR004101">
    <property type="entry name" value="Mur_ligase_C"/>
</dbReference>
<evidence type="ECO:0000256" key="8">
    <source>
        <dbReference type="ARBA" id="ARBA00019357"/>
    </source>
</evidence>
<keyword evidence="25" id="KW-1185">Reference proteome</keyword>
<dbReference type="PANTHER" id="PTHR11136:SF0">
    <property type="entry name" value="DIHYDROFOLATE SYNTHETASE-RELATED"/>
    <property type="match status" value="1"/>
</dbReference>
<evidence type="ECO:0000259" key="23">
    <source>
        <dbReference type="Pfam" id="PF02875"/>
    </source>
</evidence>
<dbReference type="AlphaFoldDB" id="A0A0F5FH12"/>
<name>A0A0F5FH12_9HYPH</name>
<evidence type="ECO:0000256" key="13">
    <source>
        <dbReference type="ARBA" id="ARBA00022842"/>
    </source>
</evidence>
<dbReference type="GO" id="GO:0004326">
    <property type="term" value="F:tetrahydrofolylpolyglutamate synthase activity"/>
    <property type="evidence" value="ECO:0007669"/>
    <property type="project" value="UniProtKB-EC"/>
</dbReference>
<comment type="pathway">
    <text evidence="4">Cofactor biosynthesis; tetrahydrofolylpolyglutamate biosynthesis.</text>
</comment>
<evidence type="ECO:0000256" key="1">
    <source>
        <dbReference type="ARBA" id="ARBA00001946"/>
    </source>
</evidence>
<organism evidence="24 25">
    <name type="scientific">Devosia chinhatensis</name>
    <dbReference type="NCBI Taxonomy" id="429727"/>
    <lineage>
        <taxon>Bacteria</taxon>
        <taxon>Pseudomonadati</taxon>
        <taxon>Pseudomonadota</taxon>
        <taxon>Alphaproteobacteria</taxon>
        <taxon>Hyphomicrobiales</taxon>
        <taxon>Devosiaceae</taxon>
        <taxon>Devosia</taxon>
    </lineage>
</organism>
<dbReference type="Gene3D" id="3.40.1190.10">
    <property type="entry name" value="Mur-like, catalytic domain"/>
    <property type="match status" value="1"/>
</dbReference>
<evidence type="ECO:0000256" key="19">
    <source>
        <dbReference type="ARBA" id="ARBA00047808"/>
    </source>
</evidence>
<gene>
    <name evidence="24" type="ORF">VE26_14660</name>
</gene>
<keyword evidence="12 22" id="KW-0067">ATP-binding</keyword>
<reference evidence="24 25" key="1">
    <citation type="submission" date="2015-03" db="EMBL/GenBank/DDBJ databases">
        <authorList>
            <person name="Hassan Y."/>
            <person name="Lepp D."/>
            <person name="Li X.-Z."/>
            <person name="Zhou T."/>
        </authorList>
    </citation>
    <scope>NUCLEOTIDE SEQUENCE [LARGE SCALE GENOMIC DNA]</scope>
    <source>
        <strain evidence="24 25">IPL18</strain>
    </source>
</reference>
<evidence type="ECO:0000256" key="4">
    <source>
        <dbReference type="ARBA" id="ARBA00005150"/>
    </source>
</evidence>
<evidence type="ECO:0000256" key="7">
    <source>
        <dbReference type="ARBA" id="ARBA00013025"/>
    </source>
</evidence>
<protein>
    <recommendedName>
        <fullName evidence="8">Dihydrofolate synthase/folylpolyglutamate synthase</fullName>
        <ecNumber evidence="6">6.3.2.12</ecNumber>
        <ecNumber evidence="7">6.3.2.17</ecNumber>
    </recommendedName>
    <alternativeName>
        <fullName evidence="17">Folylpoly-gamma-glutamate synthetase-dihydrofolate synthetase</fullName>
    </alternativeName>
    <alternativeName>
        <fullName evidence="15">Folylpolyglutamate synthetase</fullName>
    </alternativeName>
    <alternativeName>
        <fullName evidence="16">Tetrahydrofolylpolyglutamate synthase</fullName>
    </alternativeName>
</protein>
<comment type="catalytic activity">
    <reaction evidence="20">
        <text>(6R)-5,10-methylenetetrahydrofolyl-(gamma-L-Glu)(n) + L-glutamate + ATP = (6R)-5,10-methylenetetrahydrofolyl-(gamma-L-Glu)(n+1) + ADP + phosphate + H(+)</text>
        <dbReference type="Rhea" id="RHEA:51912"/>
        <dbReference type="Rhea" id="RHEA-COMP:13257"/>
        <dbReference type="Rhea" id="RHEA-COMP:13258"/>
        <dbReference type="ChEBI" id="CHEBI:15378"/>
        <dbReference type="ChEBI" id="CHEBI:29985"/>
        <dbReference type="ChEBI" id="CHEBI:30616"/>
        <dbReference type="ChEBI" id="CHEBI:43474"/>
        <dbReference type="ChEBI" id="CHEBI:136572"/>
        <dbReference type="ChEBI" id="CHEBI:456216"/>
        <dbReference type="EC" id="6.3.2.17"/>
    </reaction>
</comment>
<comment type="catalytic activity">
    <reaction evidence="19">
        <text>10-formyltetrahydrofolyl-(gamma-L-Glu)(n) + L-glutamate + ATP = 10-formyltetrahydrofolyl-(gamma-L-Glu)(n+1) + ADP + phosphate + H(+)</text>
        <dbReference type="Rhea" id="RHEA:51904"/>
        <dbReference type="Rhea" id="RHEA-COMP:13088"/>
        <dbReference type="Rhea" id="RHEA-COMP:14300"/>
        <dbReference type="ChEBI" id="CHEBI:15378"/>
        <dbReference type="ChEBI" id="CHEBI:29985"/>
        <dbReference type="ChEBI" id="CHEBI:30616"/>
        <dbReference type="ChEBI" id="CHEBI:43474"/>
        <dbReference type="ChEBI" id="CHEBI:134413"/>
        <dbReference type="ChEBI" id="CHEBI:456216"/>
        <dbReference type="EC" id="6.3.2.17"/>
    </reaction>
</comment>
<dbReference type="EMBL" id="JZEY01000061">
    <property type="protein sequence ID" value="KKB07875.1"/>
    <property type="molecule type" value="Genomic_DNA"/>
</dbReference>
<dbReference type="GO" id="GO:0046656">
    <property type="term" value="P:folic acid biosynthetic process"/>
    <property type="evidence" value="ECO:0007669"/>
    <property type="project" value="UniProtKB-KW"/>
</dbReference>
<comment type="catalytic activity">
    <reaction evidence="21">
        <text>7,8-dihydropteroate + L-glutamate + ATP = 7,8-dihydrofolate + ADP + phosphate + H(+)</text>
        <dbReference type="Rhea" id="RHEA:23584"/>
        <dbReference type="ChEBI" id="CHEBI:15378"/>
        <dbReference type="ChEBI" id="CHEBI:17839"/>
        <dbReference type="ChEBI" id="CHEBI:29985"/>
        <dbReference type="ChEBI" id="CHEBI:30616"/>
        <dbReference type="ChEBI" id="CHEBI:43474"/>
        <dbReference type="ChEBI" id="CHEBI:57451"/>
        <dbReference type="ChEBI" id="CHEBI:456216"/>
        <dbReference type="EC" id="6.3.2.12"/>
    </reaction>
</comment>
<evidence type="ECO:0000313" key="24">
    <source>
        <dbReference type="EMBL" id="KKB07875.1"/>
    </source>
</evidence>
<evidence type="ECO:0000256" key="5">
    <source>
        <dbReference type="ARBA" id="ARBA00008276"/>
    </source>
</evidence>
<evidence type="ECO:0000256" key="3">
    <source>
        <dbReference type="ARBA" id="ARBA00004799"/>
    </source>
</evidence>
<evidence type="ECO:0000256" key="20">
    <source>
        <dbReference type="ARBA" id="ARBA00049035"/>
    </source>
</evidence>
<evidence type="ECO:0000256" key="11">
    <source>
        <dbReference type="ARBA" id="ARBA00022741"/>
    </source>
</evidence>
<keyword evidence="9 22" id="KW-0436">Ligase</keyword>
<comment type="function">
    <text evidence="2">Functions in two distinct reactions of the de novo folate biosynthetic pathway. Catalyzes the addition of a glutamate residue to dihydropteroate (7,8-dihydropteroate or H2Pte) to form dihydrofolate (7,8-dihydrofolate monoglutamate or H2Pte-Glu). Also catalyzes successive additions of L-glutamate to tetrahydrofolate or 10-formyltetrahydrofolate or 5,10-methylenetetrahydrofolate, leading to folylpolyglutamate derivatives.</text>
</comment>
<comment type="pathway">
    <text evidence="3">Cofactor biosynthesis; tetrahydrofolate biosynthesis; 7,8-dihydrofolate from 2-amino-4-hydroxy-6-hydroxymethyl-7,8-dihydropteridine diphosphate and 4-aminobenzoate: step 2/2.</text>
</comment>
<dbReference type="Gene3D" id="3.90.190.20">
    <property type="entry name" value="Mur ligase, C-terminal domain"/>
    <property type="match status" value="1"/>
</dbReference>
<dbReference type="GO" id="GO:0008841">
    <property type="term" value="F:dihydrofolate synthase activity"/>
    <property type="evidence" value="ECO:0007669"/>
    <property type="project" value="UniProtKB-EC"/>
</dbReference>
<dbReference type="RefSeq" id="WP_046105906.1">
    <property type="nucleotide sequence ID" value="NZ_JZEY01000061.1"/>
</dbReference>
<dbReference type="SUPFAM" id="SSF53623">
    <property type="entry name" value="MurD-like peptide ligases, catalytic domain"/>
    <property type="match status" value="1"/>
</dbReference>
<dbReference type="InterPro" id="IPR036565">
    <property type="entry name" value="Mur-like_cat_sf"/>
</dbReference>
<evidence type="ECO:0000256" key="9">
    <source>
        <dbReference type="ARBA" id="ARBA00022598"/>
    </source>
</evidence>
<keyword evidence="13" id="KW-0460">Magnesium</keyword>
<evidence type="ECO:0000256" key="15">
    <source>
        <dbReference type="ARBA" id="ARBA00030048"/>
    </source>
</evidence>
<evidence type="ECO:0000256" key="12">
    <source>
        <dbReference type="ARBA" id="ARBA00022840"/>
    </source>
</evidence>
<comment type="caution">
    <text evidence="24">The sequence shown here is derived from an EMBL/GenBank/DDBJ whole genome shotgun (WGS) entry which is preliminary data.</text>
</comment>
<comment type="catalytic activity">
    <reaction evidence="18">
        <text>(6S)-5,6,7,8-tetrahydrofolyl-(gamma-L-Glu)(n) + L-glutamate + ATP = (6S)-5,6,7,8-tetrahydrofolyl-(gamma-L-Glu)(n+1) + ADP + phosphate + H(+)</text>
        <dbReference type="Rhea" id="RHEA:10580"/>
        <dbReference type="Rhea" id="RHEA-COMP:14738"/>
        <dbReference type="Rhea" id="RHEA-COMP:14740"/>
        <dbReference type="ChEBI" id="CHEBI:15378"/>
        <dbReference type="ChEBI" id="CHEBI:29985"/>
        <dbReference type="ChEBI" id="CHEBI:30616"/>
        <dbReference type="ChEBI" id="CHEBI:43474"/>
        <dbReference type="ChEBI" id="CHEBI:141005"/>
        <dbReference type="ChEBI" id="CHEBI:456216"/>
        <dbReference type="EC" id="6.3.2.17"/>
    </reaction>
</comment>
<dbReference type="FunFam" id="3.40.1190.10:FF:000011">
    <property type="entry name" value="Folylpolyglutamate synthase/dihydrofolate synthase"/>
    <property type="match status" value="1"/>
</dbReference>